<organism evidence="3 4">
    <name type="scientific">Aeromicrobium erythreum</name>
    <dbReference type="NCBI Taxonomy" id="2041"/>
    <lineage>
        <taxon>Bacteria</taxon>
        <taxon>Bacillati</taxon>
        <taxon>Actinomycetota</taxon>
        <taxon>Actinomycetes</taxon>
        <taxon>Propionibacteriales</taxon>
        <taxon>Nocardioidaceae</taxon>
        <taxon>Aeromicrobium</taxon>
    </lineage>
</organism>
<keyword evidence="2" id="KW-0472">Membrane</keyword>
<dbReference type="OrthoDB" id="134166at85009"/>
<feature type="region of interest" description="Disordered" evidence="1">
    <location>
        <begin position="148"/>
        <end position="168"/>
    </location>
</feature>
<dbReference type="EMBL" id="CP011502">
    <property type="protein sequence ID" value="ALX04745.1"/>
    <property type="molecule type" value="Genomic_DNA"/>
</dbReference>
<feature type="transmembrane region" description="Helical" evidence="2">
    <location>
        <begin position="20"/>
        <end position="37"/>
    </location>
</feature>
<keyword evidence="2" id="KW-1133">Transmembrane helix</keyword>
<evidence type="ECO:0000256" key="1">
    <source>
        <dbReference type="SAM" id="MobiDB-lite"/>
    </source>
</evidence>
<evidence type="ECO:0000313" key="3">
    <source>
        <dbReference type="EMBL" id="ALX04745.1"/>
    </source>
</evidence>
<dbReference type="KEGG" id="aer:AERYTH_08570"/>
<name>A0A0U4BA26_9ACTN</name>
<sequence length="168" mass="16990">MTTRSGTAARGLGPRLLRPALVGVAVAACATSAHVLAGGEVPSAAVVLVATGAALVTRLVGARRLTSSQLLGLLVLGQVAAHLLATPSGSHDTRMLGAHALATLVSLLVLRRAEDLWWRAADTVVGLVRVPGLVVLARRRTGVTSGVLVREGSDAGPRPSGRAPPLTA</sequence>
<accession>A0A0U4BA26</accession>
<evidence type="ECO:0000256" key="2">
    <source>
        <dbReference type="SAM" id="Phobius"/>
    </source>
</evidence>
<dbReference type="AlphaFoldDB" id="A0A0U4BA26"/>
<dbReference type="Proteomes" id="UP000067689">
    <property type="component" value="Chromosome"/>
</dbReference>
<dbReference type="PATRIC" id="fig|2041.4.peg.1796"/>
<dbReference type="RefSeq" id="WP_067857266.1">
    <property type="nucleotide sequence ID" value="NZ_CP011502.1"/>
</dbReference>
<dbReference type="PROSITE" id="PS51257">
    <property type="entry name" value="PROKAR_LIPOPROTEIN"/>
    <property type="match status" value="1"/>
</dbReference>
<dbReference type="STRING" id="2041.AERYTH_08570"/>
<reference evidence="3 4" key="1">
    <citation type="journal article" date="1991" name="Int. J. Syst. Bacteriol.">
        <title>Description of the erythromycin-producing bacterium Arthrobacter sp. strain NRRL B-3381 as Aeromicrobium erythreum gen. nov., sp. nov.</title>
        <authorList>
            <person name="Miller E.S."/>
            <person name="Woese C.R."/>
            <person name="Brenner S."/>
        </authorList>
    </citation>
    <scope>NUCLEOTIDE SEQUENCE [LARGE SCALE GENOMIC DNA]</scope>
    <source>
        <strain evidence="3 4">AR18</strain>
    </source>
</reference>
<proteinExistence type="predicted"/>
<feature type="transmembrane region" description="Helical" evidence="2">
    <location>
        <begin position="43"/>
        <end position="61"/>
    </location>
</feature>
<keyword evidence="2" id="KW-0812">Transmembrane</keyword>
<gene>
    <name evidence="3" type="ORF">AERYTH_08570</name>
</gene>
<protein>
    <submittedName>
        <fullName evidence="3">Uncharacterized protein</fullName>
    </submittedName>
</protein>
<evidence type="ECO:0000313" key="4">
    <source>
        <dbReference type="Proteomes" id="UP000067689"/>
    </source>
</evidence>
<keyword evidence="4" id="KW-1185">Reference proteome</keyword>